<dbReference type="InterPro" id="IPR015915">
    <property type="entry name" value="Kelch-typ_b-propeller"/>
</dbReference>
<protein>
    <submittedName>
        <fullName evidence="3">Peptidase</fullName>
    </submittedName>
</protein>
<dbReference type="Gene3D" id="2.120.10.80">
    <property type="entry name" value="Kelch-type beta propeller"/>
    <property type="match status" value="1"/>
</dbReference>
<proteinExistence type="predicted"/>
<dbReference type="InterPro" id="IPR016134">
    <property type="entry name" value="Dockerin_dom"/>
</dbReference>
<gene>
    <name evidence="3" type="primary">Pep1</name>
</gene>
<name>A0A173MZP9_CLOCL</name>
<accession>A0A173MZP9</accession>
<dbReference type="PANTHER" id="PTHR45632">
    <property type="entry name" value="LD33804P"/>
    <property type="match status" value="1"/>
</dbReference>
<dbReference type="Gene3D" id="1.10.1330.10">
    <property type="entry name" value="Dockerin domain"/>
    <property type="match status" value="1"/>
</dbReference>
<dbReference type="EMBL" id="AB499150">
    <property type="protein sequence ID" value="BAV13049.1"/>
    <property type="molecule type" value="Genomic_DNA"/>
</dbReference>
<dbReference type="PROSITE" id="PS00018">
    <property type="entry name" value="EF_HAND_1"/>
    <property type="match status" value="1"/>
</dbReference>
<feature type="signal peptide" evidence="1">
    <location>
        <begin position="1"/>
        <end position="30"/>
    </location>
</feature>
<dbReference type="CDD" id="cd02619">
    <property type="entry name" value="Peptidase_C1"/>
    <property type="match status" value="1"/>
</dbReference>
<reference evidence="3" key="1">
    <citation type="submission" date="2009-04" db="EMBL/GenBank/DDBJ databases">
        <title>Clostridium cellulovorans cellulosomal and noncellulosomal genes.</title>
        <authorList>
            <person name="Tamaru Y."/>
        </authorList>
    </citation>
    <scope>NUCLEOTIDE SEQUENCE</scope>
</reference>
<dbReference type="InterPro" id="IPR036439">
    <property type="entry name" value="Dockerin_dom_sf"/>
</dbReference>
<dbReference type="InterPro" id="IPR059177">
    <property type="entry name" value="GH29D-like_dom"/>
</dbReference>
<dbReference type="CDD" id="cd14256">
    <property type="entry name" value="Dockerin_I"/>
    <property type="match status" value="1"/>
</dbReference>
<dbReference type="SUPFAM" id="SSF117281">
    <property type="entry name" value="Kelch motif"/>
    <property type="match status" value="1"/>
</dbReference>
<dbReference type="GO" id="GO:0004553">
    <property type="term" value="F:hydrolase activity, hydrolyzing O-glycosyl compounds"/>
    <property type="evidence" value="ECO:0007669"/>
    <property type="project" value="InterPro"/>
</dbReference>
<dbReference type="GO" id="GO:0006508">
    <property type="term" value="P:proteolysis"/>
    <property type="evidence" value="ECO:0007669"/>
    <property type="project" value="InterPro"/>
</dbReference>
<dbReference type="Pfam" id="PF00112">
    <property type="entry name" value="Peptidase_C1"/>
    <property type="match status" value="1"/>
</dbReference>
<dbReference type="Pfam" id="PF00404">
    <property type="entry name" value="Dockerin_1"/>
    <property type="match status" value="1"/>
</dbReference>
<dbReference type="Pfam" id="PF13290">
    <property type="entry name" value="CHB_HEX_C_1"/>
    <property type="match status" value="2"/>
</dbReference>
<dbReference type="Gene3D" id="3.90.70.10">
    <property type="entry name" value="Cysteine proteinases"/>
    <property type="match status" value="1"/>
</dbReference>
<evidence type="ECO:0000313" key="3">
    <source>
        <dbReference type="EMBL" id="BAV13049.1"/>
    </source>
</evidence>
<dbReference type="InterPro" id="IPR038765">
    <property type="entry name" value="Papain-like_cys_pep_sf"/>
</dbReference>
<dbReference type="SUPFAM" id="SSF54001">
    <property type="entry name" value="Cysteine proteinases"/>
    <property type="match status" value="1"/>
</dbReference>
<evidence type="ECO:0000256" key="1">
    <source>
        <dbReference type="SAM" id="SignalP"/>
    </source>
</evidence>
<sequence>MKRTKKMVKAILTCAMVVTMVFPNVQKVFAENSAFILNEGEVLPRSVDNSELPFFPVISDQGALGSCSTFSQTYYQATYMNGMAKGLDVKNSTDGSNILSTKWTYNFANGGQNRGAYGMDCFMEQGVPTNKEFPYDGSGAEQSYREWSVNENTWKNAFSNKVDKFGILSINDGTDTPVKSVNDSTLTKVKEALSKGYVLTTDIDIFDLKYLPVKDNNTTTNDDKYIGQAAVGISEDTADKPRHAITVVGYNDDIWVDINGDNVRDVQEMGAFKIANSWGKAWGTDFDPLDGESTKSGFVWVSYDAINTVSLLPNVPTSEYKRKSVFGSFTWMTMKSTNTPYLIAAIDIMHQERNQLQYEIGYSDINETEPTVTYKPKTVNADNGSCTFNGLSGTEVAGKILIDYSNLIRLSNFTNGEKKWYVKITDTKVDGLSGKNISFKLIDPVTKSETFAVQGATVDGNSITLSMNYQLSPINNPATKWAYKKGINNEDYNFSSNTVSYGNKIYTYDMVNHDLVQYDTDTSSWSVYDQTWPELSSISKMVCINGKIYVFKTNSIYTVDTINSLDVYDIQSKTWETKQAMPQYRLGAAVSACNGKIYVTGGKVCTFIENTSRRRVSLTNEILEYDPISNTWITKTSNLMYRQNASTAVGDGKIYHITGNNGSGDIYTVEEYDPMNNTTTIVKDIPKEVPIGMTTKMAANNEKICLMYSNFTIYNSTFNPVIYEYNMKDNSWTKQYEEQTIETIKDIKECNGKIYAFAEKSNNILQYDPAVQVTSNNVEKVGLPYFSLLSGKYDTEQTIKIKCSTSGATIRYTTDGSTPTINSNEYKEPITISADTKIRTIAVKPGMENSYVNFVDYKIGEILQAPVFTLSDGSYREGKKLTMTSLEPYTSIKYTTYGSIPTVTSDDYKGPIYIIGNVIVKAIAIRNDGEVSSVASNFYKVKSVIGDLNADGKVTAMDLLAISTYINDPSYNFLIEDYLWGGDVNGDGLINTEDKTLVLNYIKGIITSFPKEQQLGLV</sequence>
<feature type="domain" description="Dockerin" evidence="2">
    <location>
        <begin position="941"/>
        <end position="1011"/>
    </location>
</feature>
<feature type="chain" id="PRO_5008010213" evidence="1">
    <location>
        <begin position="31"/>
        <end position="1018"/>
    </location>
</feature>
<dbReference type="GO" id="GO:0000272">
    <property type="term" value="P:polysaccharide catabolic process"/>
    <property type="evidence" value="ECO:0007669"/>
    <property type="project" value="InterPro"/>
</dbReference>
<keyword evidence="1" id="KW-0732">Signal</keyword>
<dbReference type="InterPro" id="IPR000668">
    <property type="entry name" value="Peptidase_C1A_C"/>
</dbReference>
<dbReference type="InterPro" id="IPR018247">
    <property type="entry name" value="EF_Hand_1_Ca_BS"/>
</dbReference>
<dbReference type="GO" id="GO:0008234">
    <property type="term" value="F:cysteine-type peptidase activity"/>
    <property type="evidence" value="ECO:0007669"/>
    <property type="project" value="InterPro"/>
</dbReference>
<organism evidence="3">
    <name type="scientific">Clostridium cellulovorans</name>
    <dbReference type="NCBI Taxonomy" id="1493"/>
    <lineage>
        <taxon>Bacteria</taxon>
        <taxon>Bacillati</taxon>
        <taxon>Bacillota</taxon>
        <taxon>Clostridia</taxon>
        <taxon>Eubacteriales</taxon>
        <taxon>Clostridiaceae</taxon>
        <taxon>Clostridium</taxon>
    </lineage>
</organism>
<dbReference type="PROSITE" id="PS51766">
    <property type="entry name" value="DOCKERIN"/>
    <property type="match status" value="1"/>
</dbReference>
<dbReference type="AlphaFoldDB" id="A0A173MZP9"/>
<evidence type="ECO:0000259" key="2">
    <source>
        <dbReference type="PROSITE" id="PS51766"/>
    </source>
</evidence>
<dbReference type="InterPro" id="IPR002105">
    <property type="entry name" value="Dockerin_1_rpt"/>
</dbReference>
<dbReference type="SUPFAM" id="SSF63446">
    <property type="entry name" value="Type I dockerin domain"/>
    <property type="match status" value="1"/>
</dbReference>